<dbReference type="Pfam" id="PF00535">
    <property type="entry name" value="Glycos_transf_2"/>
    <property type="match status" value="2"/>
</dbReference>
<name>W6S5A8_9CLOT</name>
<dbReference type="RefSeq" id="WP_044039333.1">
    <property type="nucleotide sequence ID" value="NZ_HG917868.1"/>
</dbReference>
<evidence type="ECO:0000259" key="1">
    <source>
        <dbReference type="Pfam" id="PF00535"/>
    </source>
</evidence>
<gene>
    <name evidence="2" type="ORF">CM240_2395</name>
</gene>
<dbReference type="PATRIC" id="fig|1216932.3.peg.2373"/>
<protein>
    <recommendedName>
        <fullName evidence="1">Glycosyltransferase 2-like domain-containing protein</fullName>
    </recommendedName>
</protein>
<feature type="domain" description="Glycosyltransferase 2-like" evidence="1">
    <location>
        <begin position="212"/>
        <end position="371"/>
    </location>
</feature>
<dbReference type="eggNOG" id="COG1216">
    <property type="taxonomic scope" value="Bacteria"/>
</dbReference>
<dbReference type="STRING" id="1216932.CM240_2395"/>
<dbReference type="AlphaFoldDB" id="W6S5A8"/>
<reference evidence="2 3" key="1">
    <citation type="submission" date="2013-11" db="EMBL/GenBank/DDBJ databases">
        <title>Complete genome sequence of Clostridum sp. M2/40.</title>
        <authorList>
            <person name="Wibberg D."/>
            <person name="Puehler A."/>
            <person name="Schlueter A."/>
        </authorList>
    </citation>
    <scope>NUCLEOTIDE SEQUENCE [LARGE SCALE GENOMIC DNA]</scope>
    <source>
        <strain evidence="3">M2/40</strain>
    </source>
</reference>
<dbReference type="HOGENOM" id="CLU_005003_2_2_9"/>
<dbReference type="EMBL" id="HG917868">
    <property type="protein sequence ID" value="CDM69532.1"/>
    <property type="molecule type" value="Genomic_DNA"/>
</dbReference>
<dbReference type="SUPFAM" id="SSF53448">
    <property type="entry name" value="Nucleotide-diphospho-sugar transferases"/>
    <property type="match status" value="2"/>
</dbReference>
<dbReference type="OrthoDB" id="9179784at2"/>
<dbReference type="PANTHER" id="PTHR43685:SF2">
    <property type="entry name" value="GLYCOSYLTRANSFERASE 2-LIKE DOMAIN-CONTAINING PROTEIN"/>
    <property type="match status" value="1"/>
</dbReference>
<dbReference type="InterPro" id="IPR001173">
    <property type="entry name" value="Glyco_trans_2-like"/>
</dbReference>
<organism evidence="2 3">
    <name type="scientific">Clostridium bornimense</name>
    <dbReference type="NCBI Taxonomy" id="1216932"/>
    <lineage>
        <taxon>Bacteria</taxon>
        <taxon>Bacillati</taxon>
        <taxon>Bacillota</taxon>
        <taxon>Clostridia</taxon>
        <taxon>Eubacteriales</taxon>
        <taxon>Clostridiaceae</taxon>
        <taxon>Clostridium</taxon>
    </lineage>
</organism>
<sequence>MHGYNKLFKENYINELADNRYIIDRLNAIEIPFVLKETLLSGFEIVLEIGSINSDNNLIVELIDIDDRTIVISTEIPIYKIRNGEWNNISFDPIENKGERRYVIRLFVDGLDVVYAYGDRNNVCVKLISLTLKESKESEKIKKKTQTNKSINLSGIGEKIANVSKGFVDKVKETQGKFTIKRNAKTEEKEEITREEVEKNISKFRIVPKITLITTTFNTNKAYLRQLLDSVVNQSYTNWSLIVVDGGSEKSYVKKILKDYEEKNENIQAIYLEMHMGISENINTAIRVADGDYVAFLYQDDFLSEHALYEIVDMINRDGAPDLLYCDDDMYDDKTKLYQQPNYKARFSIDKLRSINYIGIFSIIKRNVLNDMGGLDSRYDGCDNYDLYLKMAEKGYRFSHVPKVIYHKRMGESSSFYSLEGGLRALREHLRRMRLVGEAFTGEINNSFRIKYELEGEPLVSIVISSGDNIEDLKSCISIINKKTTYRNYEILVIENNFLDERLLEYYRILQEHGIKVLEYNENFNHRSRRIVKEAEGDYIILIDDNIEVMTDNWIEEMLQYAQRDDVGVVGAKILNIDNKVQSAGIEEIYNISDDVIDMHKEQCSTRINCVQNLSVVYLACAMIKRNVLDDVTIRAYDDVPIVVSADFCLNVERRGYLIVWNSFVEVYSLDDRTLLKK</sequence>
<dbReference type="PANTHER" id="PTHR43685">
    <property type="entry name" value="GLYCOSYLTRANSFERASE"/>
    <property type="match status" value="1"/>
</dbReference>
<dbReference type="InterPro" id="IPR029044">
    <property type="entry name" value="Nucleotide-diphossugar_trans"/>
</dbReference>
<keyword evidence="3" id="KW-1185">Reference proteome</keyword>
<dbReference type="KEGG" id="clt:CM240_2395"/>
<dbReference type="Proteomes" id="UP000019426">
    <property type="component" value="Chromosome M2/40_rep1"/>
</dbReference>
<accession>W6S5A8</accession>
<feature type="domain" description="Glycosyltransferase 2-like" evidence="1">
    <location>
        <begin position="461"/>
        <end position="631"/>
    </location>
</feature>
<dbReference type="Gene3D" id="3.90.550.10">
    <property type="entry name" value="Spore Coat Polysaccharide Biosynthesis Protein SpsA, Chain A"/>
    <property type="match status" value="2"/>
</dbReference>
<proteinExistence type="predicted"/>
<evidence type="ECO:0000313" key="2">
    <source>
        <dbReference type="EMBL" id="CDM69532.1"/>
    </source>
</evidence>
<evidence type="ECO:0000313" key="3">
    <source>
        <dbReference type="Proteomes" id="UP000019426"/>
    </source>
</evidence>
<dbReference type="InterPro" id="IPR050834">
    <property type="entry name" value="Glycosyltransf_2"/>
</dbReference>